<dbReference type="AlphaFoldDB" id="A0A3E1P2N8"/>
<dbReference type="Proteomes" id="UP000261174">
    <property type="component" value="Unassembled WGS sequence"/>
</dbReference>
<reference evidence="1 2" key="1">
    <citation type="submission" date="2018-08" db="EMBL/GenBank/DDBJ databases">
        <title>Chitinophaga sp. K20C18050901, a novel bacterium isolated from forest soil.</title>
        <authorList>
            <person name="Wang C."/>
        </authorList>
    </citation>
    <scope>NUCLEOTIDE SEQUENCE [LARGE SCALE GENOMIC DNA]</scope>
    <source>
        <strain evidence="1 2">K20C18050901</strain>
    </source>
</reference>
<protein>
    <recommendedName>
        <fullName evidence="3">Transposase</fullName>
    </recommendedName>
</protein>
<gene>
    <name evidence="1" type="ORF">DXN04_14355</name>
</gene>
<evidence type="ECO:0000313" key="2">
    <source>
        <dbReference type="Proteomes" id="UP000261174"/>
    </source>
</evidence>
<comment type="caution">
    <text evidence="1">The sequence shown here is derived from an EMBL/GenBank/DDBJ whole genome shotgun (WGS) entry which is preliminary data.</text>
</comment>
<proteinExistence type="predicted"/>
<evidence type="ECO:0008006" key="3">
    <source>
        <dbReference type="Google" id="ProtNLM"/>
    </source>
</evidence>
<keyword evidence="2" id="KW-1185">Reference proteome</keyword>
<name>A0A3E1P2N8_9BACT</name>
<accession>A0A3E1P2N8</accession>
<evidence type="ECO:0000313" key="1">
    <source>
        <dbReference type="EMBL" id="RFM34456.1"/>
    </source>
</evidence>
<organism evidence="1 2">
    <name type="scientific">Chitinophaga silvisoli</name>
    <dbReference type="NCBI Taxonomy" id="2291814"/>
    <lineage>
        <taxon>Bacteria</taxon>
        <taxon>Pseudomonadati</taxon>
        <taxon>Bacteroidota</taxon>
        <taxon>Chitinophagia</taxon>
        <taxon>Chitinophagales</taxon>
        <taxon>Chitinophagaceae</taxon>
        <taxon>Chitinophaga</taxon>
    </lineage>
</organism>
<dbReference type="EMBL" id="QTJV01000004">
    <property type="protein sequence ID" value="RFM34456.1"/>
    <property type="molecule type" value="Genomic_DNA"/>
</dbReference>
<sequence>MAKRNQFTPPTRNEVYIYFRLLNLSDKHSDAFYLYYEFKEWRNDTGEQFKNWKVLAYNWILSFARSNPFKKKRSNGAKIAGHLFPIK</sequence>